<comment type="caution">
    <text evidence="5">The sequence shown here is derived from an EMBL/GenBank/DDBJ whole genome shotgun (WGS) entry which is preliminary data.</text>
</comment>
<dbReference type="Pfam" id="PF23562">
    <property type="entry name" value="AMP-binding_C_3"/>
    <property type="match status" value="1"/>
</dbReference>
<proteinExistence type="predicted"/>
<dbReference type="InterPro" id="IPR013120">
    <property type="entry name" value="FAR_NAD-bd"/>
</dbReference>
<dbReference type="Pfam" id="PF00501">
    <property type="entry name" value="AMP-binding"/>
    <property type="match status" value="1"/>
</dbReference>
<feature type="domain" description="Thioester reductase (TE)" evidence="4">
    <location>
        <begin position="685"/>
        <end position="930"/>
    </location>
</feature>
<evidence type="ECO:0000259" key="3">
    <source>
        <dbReference type="Pfam" id="PF00501"/>
    </source>
</evidence>
<keyword evidence="2" id="KW-0597">Phosphoprotein</keyword>
<dbReference type="InterPro" id="IPR036736">
    <property type="entry name" value="ACP-like_sf"/>
</dbReference>
<evidence type="ECO:0000256" key="1">
    <source>
        <dbReference type="ARBA" id="ARBA00022450"/>
    </source>
</evidence>
<dbReference type="SUPFAM" id="SSF47336">
    <property type="entry name" value="ACP-like"/>
    <property type="match status" value="1"/>
</dbReference>
<dbReference type="InParanoid" id="A0A1C7NJM0"/>
<dbReference type="AlphaFoldDB" id="A0A1C7NJM0"/>
<organism evidence="5 6">
    <name type="scientific">Choanephora cucurbitarum</name>
    <dbReference type="NCBI Taxonomy" id="101091"/>
    <lineage>
        <taxon>Eukaryota</taxon>
        <taxon>Fungi</taxon>
        <taxon>Fungi incertae sedis</taxon>
        <taxon>Mucoromycota</taxon>
        <taxon>Mucoromycotina</taxon>
        <taxon>Mucoromycetes</taxon>
        <taxon>Mucorales</taxon>
        <taxon>Mucorineae</taxon>
        <taxon>Choanephoraceae</taxon>
        <taxon>Choanephoroideae</taxon>
        <taxon>Choanephora</taxon>
    </lineage>
</organism>
<dbReference type="SUPFAM" id="SSF56801">
    <property type="entry name" value="Acetyl-CoA synthetase-like"/>
    <property type="match status" value="1"/>
</dbReference>
<dbReference type="PANTHER" id="PTHR43439">
    <property type="entry name" value="PHENYLACETATE-COENZYME A LIGASE"/>
    <property type="match status" value="1"/>
</dbReference>
<accession>A0A1C7NJM0</accession>
<dbReference type="Gene3D" id="1.10.1200.10">
    <property type="entry name" value="ACP-like"/>
    <property type="match status" value="1"/>
</dbReference>
<dbReference type="STRING" id="101091.A0A1C7NJM0"/>
<dbReference type="Gene3D" id="3.40.50.12780">
    <property type="entry name" value="N-terminal domain of ligase-like"/>
    <property type="match status" value="1"/>
</dbReference>
<dbReference type="InterPro" id="IPR051414">
    <property type="entry name" value="Adenylate-forming_Reductase"/>
</dbReference>
<keyword evidence="1" id="KW-0596">Phosphopantetheine</keyword>
<dbReference type="InterPro" id="IPR000873">
    <property type="entry name" value="AMP-dep_synth/lig_dom"/>
</dbReference>
<dbReference type="SUPFAM" id="SSF51735">
    <property type="entry name" value="NAD(P)-binding Rossmann-fold domains"/>
    <property type="match status" value="1"/>
</dbReference>
<keyword evidence="6" id="KW-1185">Reference proteome</keyword>
<dbReference type="Pfam" id="PF07993">
    <property type="entry name" value="NAD_binding_4"/>
    <property type="match status" value="1"/>
</dbReference>
<dbReference type="PANTHER" id="PTHR43439:SF2">
    <property type="entry name" value="ENZYME, PUTATIVE (JCVI)-RELATED"/>
    <property type="match status" value="1"/>
</dbReference>
<evidence type="ECO:0000313" key="6">
    <source>
        <dbReference type="Proteomes" id="UP000093000"/>
    </source>
</evidence>
<evidence type="ECO:0000259" key="4">
    <source>
        <dbReference type="Pfam" id="PF07993"/>
    </source>
</evidence>
<reference evidence="5 6" key="1">
    <citation type="submission" date="2016-03" db="EMBL/GenBank/DDBJ databases">
        <title>Choanephora cucurbitarum.</title>
        <authorList>
            <person name="Min B."/>
            <person name="Park H."/>
            <person name="Park J.-H."/>
            <person name="Shin H.-D."/>
            <person name="Choi I.-G."/>
        </authorList>
    </citation>
    <scope>NUCLEOTIDE SEQUENCE [LARGE SCALE GENOMIC DNA]</scope>
    <source>
        <strain evidence="5 6">KUS-F28377</strain>
    </source>
</reference>
<feature type="domain" description="AMP-dependent synthetase/ligase" evidence="3">
    <location>
        <begin position="41"/>
        <end position="365"/>
    </location>
</feature>
<protein>
    <submittedName>
        <fullName evidence="5">Linear gramicidin synthase subunit D</fullName>
    </submittedName>
</protein>
<evidence type="ECO:0000313" key="5">
    <source>
        <dbReference type="EMBL" id="OBZ89323.1"/>
    </source>
</evidence>
<name>A0A1C7NJM0_9FUNG</name>
<dbReference type="OrthoDB" id="429813at2759"/>
<gene>
    <name evidence="5" type="primary">lgrD_2</name>
    <name evidence="5" type="ORF">A0J61_02617</name>
</gene>
<evidence type="ECO:0000256" key="2">
    <source>
        <dbReference type="ARBA" id="ARBA00022553"/>
    </source>
</evidence>
<dbReference type="EMBL" id="LUGH01000101">
    <property type="protein sequence ID" value="OBZ89323.1"/>
    <property type="molecule type" value="Genomic_DNA"/>
</dbReference>
<dbReference type="Proteomes" id="UP000093000">
    <property type="component" value="Unassembled WGS sequence"/>
</dbReference>
<sequence length="1048" mass="118454">MAPVLINPSETLEGCSVTIPDEPQRYFKYLTFSNFLTSKFEEYKDNICVRSYTKSGQIEVMTYKQVDGFTSRLAYHLYNDIKNKHDIQLGKGTTVAIFNTHSVSSFFLIIALVKLKCKMLMISSRNSPDAAKSLIEKTGCCLSFTGSLFINSISIVPVVPFPSPNYHELLAQPDRISEEELEFIQRYSVHKEEELNDIVMIVHSSGTTAFPKPIQLSNRFMLFLTQALTANFSARGYEQLCLKETNQVVCLFPIFHIGGICSSFRAIVCGGSHVYLHQYPPSINEVVQCLKQGQEQICMTPLPLVESFMDYVTQTNESELLKSKIAYLETGGNPIPLHVANWYQKHGYVLGVAYGSSESLPMMTNNYLLDSIDHNILFLMPSLKPHVYMEPYDSERFQLIIKASSPYRASGIANRDNGDFTTKDLFFKSKYVDGFYYSGRSDDTLAMSNGEKTNPVPMELAIKECPFVLNCLVIGESRPCTALLLELDPSQTSGRSQEEIMESVNKFVAIANQSAPNFSTILPQMIAVLPNNQPFPTTDKGSISRSKTSLAFKDLIEKLYENWSEEKVDNRQPGYMTEDDAKQKLYDIVVPILNASFIDSEVSLFSQGLTSLNAIQLRNSIAREIKSVPQDFVYDNDTICSMAVALVAKEGIQKKDKIDTGSILESFVQRANEDISHGKKHTILLTGATGSLGAYLLRDLLLDSDHVKKVYVLVRQNGHQTSLERIIDSFERRKINTALLSDPSRLEILCINNEKKEHLGLCSKESYDQLRSEVTLIQACGWMLDFYKTVQHYEKDCLDDFYSLIQFAHQNQQNPIPLHYISSISASALYGSVVPEVPMPSDSPQVALPFGYGQSKYIAEKLLDYLREEKNKPCYIYRVGQLCGDSIHGVWNTSELASSILMSGILHLKQMPDLKSQINWIPVDYASKTIHQLMVKAHETNCKQTQHIFHIVHPHTTSWSALFQTLQKAGFEFDIVPIEAWIDKVNEQGEINPVYRFLDLFKTERGIPLGSNTVYETIQTAKLAPVLLDTPELDADLVKRWFHHWARQ</sequence>
<dbReference type="Gene3D" id="3.40.50.720">
    <property type="entry name" value="NAD(P)-binding Rossmann-like Domain"/>
    <property type="match status" value="1"/>
</dbReference>
<dbReference type="InterPro" id="IPR042099">
    <property type="entry name" value="ANL_N_sf"/>
</dbReference>
<dbReference type="InterPro" id="IPR036291">
    <property type="entry name" value="NAD(P)-bd_dom_sf"/>
</dbReference>